<protein>
    <submittedName>
        <fullName evidence="3">FixW protein, putative</fullName>
    </submittedName>
    <submittedName>
        <fullName evidence="4">Putative FixW protein</fullName>
    </submittedName>
</protein>
<dbReference type="CDD" id="cd02966">
    <property type="entry name" value="TlpA_like_family"/>
    <property type="match status" value="1"/>
</dbReference>
<gene>
    <name evidence="3" type="ORF">GM_13777</name>
    <name evidence="4" type="ORF">GMRT_13777</name>
</gene>
<evidence type="ECO:0000313" key="5">
    <source>
        <dbReference type="Proteomes" id="UP000315496"/>
    </source>
</evidence>
<dbReference type="GO" id="GO:0016491">
    <property type="term" value="F:oxidoreductase activity"/>
    <property type="evidence" value="ECO:0007669"/>
    <property type="project" value="InterPro"/>
</dbReference>
<keyword evidence="1" id="KW-0732">Signal</keyword>
<dbReference type="PANTHER" id="PTHR42852:SF18">
    <property type="entry name" value="CHROMOSOME UNDETERMINED SCAFFOLD_47, WHOLE GENOME SHOTGUN SEQUENCE"/>
    <property type="match status" value="1"/>
</dbReference>
<dbReference type="Proteomes" id="UP000315496">
    <property type="component" value="Chromosome 2"/>
</dbReference>
<dbReference type="InterPro" id="IPR017937">
    <property type="entry name" value="Thioredoxin_CS"/>
</dbReference>
<proteinExistence type="predicted"/>
<dbReference type="InterPro" id="IPR050553">
    <property type="entry name" value="Thioredoxin_ResA/DsbE_sf"/>
</dbReference>
<accession>A0A3Q8H5Z0</accession>
<dbReference type="PROSITE" id="PS51352">
    <property type="entry name" value="THIOREDOXIN_2"/>
    <property type="match status" value="1"/>
</dbReference>
<dbReference type="GO" id="GO:0016209">
    <property type="term" value="F:antioxidant activity"/>
    <property type="evidence" value="ECO:0007669"/>
    <property type="project" value="InterPro"/>
</dbReference>
<keyword evidence="5" id="KW-1185">Reference proteome</keyword>
<reference evidence="3" key="1">
    <citation type="submission" date="2017-12" db="EMBL/GenBank/DDBJ databases">
        <title>Evolution of oxygen defenses in diplomonads: an ancestral core extended with laterally acquired functions.</title>
        <authorList>
            <person name="Jimenez-Gonzalez A."/>
            <person name="Xu F."/>
            <person name="Andersson J.O."/>
        </authorList>
    </citation>
    <scope>NUCLEOTIDE SEQUENCE</scope>
</reference>
<dbReference type="SUPFAM" id="SSF52833">
    <property type="entry name" value="Thioredoxin-like"/>
    <property type="match status" value="1"/>
</dbReference>
<feature type="chain" id="PRO_5033391199" evidence="1">
    <location>
        <begin position="34"/>
        <end position="211"/>
    </location>
</feature>
<evidence type="ECO:0000259" key="2">
    <source>
        <dbReference type="PROSITE" id="PS51352"/>
    </source>
</evidence>
<organism evidence="3">
    <name type="scientific">Giardia muris</name>
    <dbReference type="NCBI Taxonomy" id="5742"/>
    <lineage>
        <taxon>Eukaryota</taxon>
        <taxon>Metamonada</taxon>
        <taxon>Diplomonadida</taxon>
        <taxon>Hexamitidae</taxon>
        <taxon>Giardiinae</taxon>
        <taxon>Giardia</taxon>
    </lineage>
</organism>
<dbReference type="PROSITE" id="PS00194">
    <property type="entry name" value="THIOREDOXIN_1"/>
    <property type="match status" value="1"/>
</dbReference>
<name>A0A3Q8H5Z0_GIAMU</name>
<dbReference type="EMBL" id="VDLU01000002">
    <property type="protein sequence ID" value="TNJ28752.1"/>
    <property type="molecule type" value="Genomic_DNA"/>
</dbReference>
<dbReference type="InterPro" id="IPR000866">
    <property type="entry name" value="AhpC/TSA"/>
</dbReference>
<sequence length="211" mass="23006">MGFISSSMQLLRKAWDWVLLFFLGRIPTPPSVASQPSHSFSSPTPSINSFDSMASARLPVNLNKLTYINKLTEYQYGQPIMLEMFATWCPPCRQMIPKLAKDAKKYPNVYILSVSKEDEATVKSFAAKVPDMQHYNVAVDSTGELDSFAAKQEVRGIPHAFIFDGAGTLKYNGHPAQCEAVLRELNGSYKATGKSGSAGAGAGFSGASRKL</sequence>
<dbReference type="OrthoDB" id="2121326at2759"/>
<evidence type="ECO:0000313" key="4">
    <source>
        <dbReference type="EMBL" id="TNJ28752.1"/>
    </source>
</evidence>
<dbReference type="AlphaFoldDB" id="A0A3Q8H5Z0"/>
<dbReference type="InterPro" id="IPR013766">
    <property type="entry name" value="Thioredoxin_domain"/>
</dbReference>
<reference evidence="4 5" key="2">
    <citation type="submission" date="2019-05" db="EMBL/GenBank/DDBJ databases">
        <title>The compact genome of Giardia muris reveals important steps in the evolution of intestinal protozoan parasites.</title>
        <authorList>
            <person name="Xu F."/>
            <person name="Jimenez-Gonzalez A."/>
            <person name="Einarsson E."/>
            <person name="Astvaldsson A."/>
            <person name="Peirasmaki D."/>
            <person name="Eckmann L."/>
            <person name="Andersson J.O."/>
            <person name="Svard S.G."/>
            <person name="Jerlstrom-Hultqvist J."/>
        </authorList>
    </citation>
    <scope>NUCLEOTIDE SEQUENCE [LARGE SCALE GENOMIC DNA]</scope>
    <source>
        <strain evidence="4 5">Roberts-Thomson</strain>
    </source>
</reference>
<evidence type="ECO:0000313" key="3">
    <source>
        <dbReference type="EMBL" id="AXQ17129.1"/>
    </source>
</evidence>
<dbReference type="PANTHER" id="PTHR42852">
    <property type="entry name" value="THIOL:DISULFIDE INTERCHANGE PROTEIN DSBE"/>
    <property type="match status" value="1"/>
</dbReference>
<dbReference type="Gene3D" id="3.40.30.10">
    <property type="entry name" value="Glutaredoxin"/>
    <property type="match status" value="1"/>
</dbReference>
<dbReference type="VEuPathDB" id="GiardiaDB:GMRT_13777"/>
<feature type="signal peptide" evidence="1">
    <location>
        <begin position="1"/>
        <end position="33"/>
    </location>
</feature>
<dbReference type="Pfam" id="PF00578">
    <property type="entry name" value="AhpC-TSA"/>
    <property type="match status" value="1"/>
</dbReference>
<dbReference type="EMBL" id="MG708245">
    <property type="protein sequence ID" value="AXQ17129.1"/>
    <property type="molecule type" value="Genomic_DNA"/>
</dbReference>
<feature type="domain" description="Thioredoxin" evidence="2">
    <location>
        <begin position="31"/>
        <end position="190"/>
    </location>
</feature>
<dbReference type="InterPro" id="IPR036249">
    <property type="entry name" value="Thioredoxin-like_sf"/>
</dbReference>
<evidence type="ECO:0000256" key="1">
    <source>
        <dbReference type="SAM" id="SignalP"/>
    </source>
</evidence>